<dbReference type="InterPro" id="IPR050362">
    <property type="entry name" value="Cation-dep_OMT"/>
</dbReference>
<dbReference type="GO" id="GO:0008757">
    <property type="term" value="F:S-adenosylmethionine-dependent methyltransferase activity"/>
    <property type="evidence" value="ECO:0007669"/>
    <property type="project" value="TreeGrafter"/>
</dbReference>
<dbReference type="InterPro" id="IPR002935">
    <property type="entry name" value="SAM_O-MeTrfase"/>
</dbReference>
<evidence type="ECO:0000313" key="5">
    <source>
        <dbReference type="Proteomes" id="UP000075604"/>
    </source>
</evidence>
<dbReference type="InterPro" id="IPR029063">
    <property type="entry name" value="SAM-dependent_MTases_sf"/>
</dbReference>
<dbReference type="GO" id="GO:0032259">
    <property type="term" value="P:methylation"/>
    <property type="evidence" value="ECO:0007669"/>
    <property type="project" value="UniProtKB-KW"/>
</dbReference>
<name>A0A150PBR8_SORCE</name>
<evidence type="ECO:0000313" key="4">
    <source>
        <dbReference type="EMBL" id="KYF52898.1"/>
    </source>
</evidence>
<dbReference type="PROSITE" id="PS51682">
    <property type="entry name" value="SAM_OMT_I"/>
    <property type="match status" value="1"/>
</dbReference>
<evidence type="ECO:0000256" key="1">
    <source>
        <dbReference type="ARBA" id="ARBA00022603"/>
    </source>
</evidence>
<keyword evidence="2 4" id="KW-0808">Transferase</keyword>
<dbReference type="PANTHER" id="PTHR10509:SF14">
    <property type="entry name" value="CAFFEOYL-COA O-METHYLTRANSFERASE 3-RELATED"/>
    <property type="match status" value="1"/>
</dbReference>
<evidence type="ECO:0000256" key="2">
    <source>
        <dbReference type="ARBA" id="ARBA00022679"/>
    </source>
</evidence>
<comment type="caution">
    <text evidence="4">The sequence shown here is derived from an EMBL/GenBank/DDBJ whole genome shotgun (WGS) entry which is preliminary data.</text>
</comment>
<protein>
    <submittedName>
        <fullName evidence="4">Methyltransferase</fullName>
    </submittedName>
</protein>
<dbReference type="EMBL" id="JELX01003235">
    <property type="protein sequence ID" value="KYF52898.1"/>
    <property type="molecule type" value="Genomic_DNA"/>
</dbReference>
<dbReference type="SUPFAM" id="SSF53335">
    <property type="entry name" value="S-adenosyl-L-methionine-dependent methyltransferases"/>
    <property type="match status" value="1"/>
</dbReference>
<reference evidence="4 5" key="1">
    <citation type="submission" date="2014-02" db="EMBL/GenBank/DDBJ databases">
        <title>The small core and large imbalanced accessory genome model reveals a collaborative survival strategy of Sorangium cellulosum strains in nature.</title>
        <authorList>
            <person name="Han K."/>
            <person name="Peng R."/>
            <person name="Blom J."/>
            <person name="Li Y.-Z."/>
        </authorList>
    </citation>
    <scope>NUCLEOTIDE SEQUENCE [LARGE SCALE GENOMIC DNA]</scope>
    <source>
        <strain evidence="4 5">So0157-18</strain>
    </source>
</reference>
<organism evidence="4 5">
    <name type="scientific">Sorangium cellulosum</name>
    <name type="common">Polyangium cellulosum</name>
    <dbReference type="NCBI Taxonomy" id="56"/>
    <lineage>
        <taxon>Bacteria</taxon>
        <taxon>Pseudomonadati</taxon>
        <taxon>Myxococcota</taxon>
        <taxon>Polyangia</taxon>
        <taxon>Polyangiales</taxon>
        <taxon>Polyangiaceae</taxon>
        <taxon>Sorangium</taxon>
    </lineage>
</organism>
<proteinExistence type="predicted"/>
<keyword evidence="3" id="KW-0949">S-adenosyl-L-methionine</keyword>
<dbReference type="Pfam" id="PF01596">
    <property type="entry name" value="Methyltransf_3"/>
    <property type="match status" value="1"/>
</dbReference>
<dbReference type="Proteomes" id="UP000075604">
    <property type="component" value="Unassembled WGS sequence"/>
</dbReference>
<dbReference type="GO" id="GO:0008171">
    <property type="term" value="F:O-methyltransferase activity"/>
    <property type="evidence" value="ECO:0007669"/>
    <property type="project" value="InterPro"/>
</dbReference>
<dbReference type="Gene3D" id="3.40.50.150">
    <property type="entry name" value="Vaccinia Virus protein VP39"/>
    <property type="match status" value="1"/>
</dbReference>
<accession>A0A150PBR8</accession>
<dbReference type="PANTHER" id="PTHR10509">
    <property type="entry name" value="O-METHYLTRANSFERASE-RELATED"/>
    <property type="match status" value="1"/>
</dbReference>
<gene>
    <name evidence="4" type="ORF">BE04_35225</name>
</gene>
<dbReference type="CDD" id="cd02440">
    <property type="entry name" value="AdoMet_MTases"/>
    <property type="match status" value="1"/>
</dbReference>
<keyword evidence="1 4" id="KW-0489">Methyltransferase</keyword>
<evidence type="ECO:0000256" key="3">
    <source>
        <dbReference type="ARBA" id="ARBA00022691"/>
    </source>
</evidence>
<sequence>MAHLLDRDLERYVHDHTEPPPALLDELREHTLASDPRAGMQVGRVEGALLKLLCALMQARRVLEIGTFTGYSALSMAEALPPDGELVTCDRDPDVTRVARSFFDRSEHGEKIRIALGDALETIRALPASPAFDLVFIDADKERYSAYFEEALPRVRRGGLIVADNTLWGGEVLAPETADGRAIAAFNDLVARDPRVEKVMLSVRDGVTLARKR</sequence>
<dbReference type="AlphaFoldDB" id="A0A150PBR8"/>